<reference evidence="2" key="2">
    <citation type="submission" date="2020-09" db="EMBL/GenBank/DDBJ databases">
        <authorList>
            <person name="Sun Q."/>
            <person name="Zhou Y."/>
        </authorList>
    </citation>
    <scope>NUCLEOTIDE SEQUENCE</scope>
    <source>
        <strain evidence="2">CGMCC 1.15367</strain>
    </source>
</reference>
<dbReference type="EMBL" id="BMIQ01000005">
    <property type="protein sequence ID" value="GGE12866.1"/>
    <property type="molecule type" value="Genomic_DNA"/>
</dbReference>
<dbReference type="Proteomes" id="UP000644699">
    <property type="component" value="Unassembled WGS sequence"/>
</dbReference>
<name>A0A917E7X5_9HYPH</name>
<evidence type="ECO:0000313" key="3">
    <source>
        <dbReference type="Proteomes" id="UP000644699"/>
    </source>
</evidence>
<comment type="caution">
    <text evidence="2">The sequence shown here is derived from an EMBL/GenBank/DDBJ whole genome shotgun (WGS) entry which is preliminary data.</text>
</comment>
<feature type="region of interest" description="Disordered" evidence="1">
    <location>
        <begin position="46"/>
        <end position="83"/>
    </location>
</feature>
<evidence type="ECO:0000256" key="1">
    <source>
        <dbReference type="SAM" id="MobiDB-lite"/>
    </source>
</evidence>
<sequence length="83" mass="8565">MPRGRATVRPDTLSSGADGRGGVADMADPRRSAAAAMSMAALAPPCKRRAEARAARPPWPRPNGAARGASRAGFPVYAAPRKP</sequence>
<accession>A0A917E7X5</accession>
<feature type="region of interest" description="Disordered" evidence="1">
    <location>
        <begin position="1"/>
        <end position="26"/>
    </location>
</feature>
<proteinExistence type="predicted"/>
<keyword evidence="3" id="KW-1185">Reference proteome</keyword>
<protein>
    <submittedName>
        <fullName evidence="2">Uncharacterized protein</fullName>
    </submittedName>
</protein>
<reference evidence="2" key="1">
    <citation type="journal article" date="2014" name="Int. J. Syst. Evol. Microbiol.">
        <title>Complete genome sequence of Corynebacterium casei LMG S-19264T (=DSM 44701T), isolated from a smear-ripened cheese.</title>
        <authorList>
            <consortium name="US DOE Joint Genome Institute (JGI-PGF)"/>
            <person name="Walter F."/>
            <person name="Albersmeier A."/>
            <person name="Kalinowski J."/>
            <person name="Ruckert C."/>
        </authorList>
    </citation>
    <scope>NUCLEOTIDE SEQUENCE</scope>
    <source>
        <strain evidence="2">CGMCC 1.15367</strain>
    </source>
</reference>
<organism evidence="2 3">
    <name type="scientific">Aureimonas endophytica</name>
    <dbReference type="NCBI Taxonomy" id="2027858"/>
    <lineage>
        <taxon>Bacteria</taxon>
        <taxon>Pseudomonadati</taxon>
        <taxon>Pseudomonadota</taxon>
        <taxon>Alphaproteobacteria</taxon>
        <taxon>Hyphomicrobiales</taxon>
        <taxon>Aurantimonadaceae</taxon>
        <taxon>Aureimonas</taxon>
    </lineage>
</organism>
<gene>
    <name evidence="2" type="ORF">GCM10011390_35010</name>
</gene>
<evidence type="ECO:0000313" key="2">
    <source>
        <dbReference type="EMBL" id="GGE12866.1"/>
    </source>
</evidence>
<dbReference type="AlphaFoldDB" id="A0A917E7X5"/>